<keyword evidence="1" id="KW-0812">Transmembrane</keyword>
<dbReference type="eggNOG" id="COG0385">
    <property type="taxonomic scope" value="Bacteria"/>
</dbReference>
<feature type="transmembrane region" description="Helical" evidence="1">
    <location>
        <begin position="214"/>
        <end position="237"/>
    </location>
</feature>
<keyword evidence="1" id="KW-1133">Transmembrane helix</keyword>
<feature type="transmembrane region" description="Helical" evidence="1">
    <location>
        <begin position="111"/>
        <end position="131"/>
    </location>
</feature>
<feature type="transmembrane region" description="Helical" evidence="1">
    <location>
        <begin position="169"/>
        <end position="193"/>
    </location>
</feature>
<name>F0S937_PSESL</name>
<protein>
    <submittedName>
        <fullName evidence="2">Bile acid:sodium symporter</fullName>
    </submittedName>
</protein>
<dbReference type="HOGENOM" id="CLU_039013_1_0_10"/>
<dbReference type="GO" id="GO:0005886">
    <property type="term" value="C:plasma membrane"/>
    <property type="evidence" value="ECO:0007669"/>
    <property type="project" value="TreeGrafter"/>
</dbReference>
<dbReference type="PIRSF" id="PIRSF026166">
    <property type="entry name" value="UCP026166"/>
    <property type="match status" value="1"/>
</dbReference>
<feature type="transmembrane region" description="Helical" evidence="1">
    <location>
        <begin position="46"/>
        <end position="64"/>
    </location>
</feature>
<dbReference type="AlphaFoldDB" id="F0S937"/>
<dbReference type="EMBL" id="CP002545">
    <property type="protein sequence ID" value="ADY51335.1"/>
    <property type="molecule type" value="Genomic_DNA"/>
</dbReference>
<dbReference type="STRING" id="762903.Pedsa_0762"/>
<dbReference type="Pfam" id="PF13593">
    <property type="entry name" value="SBF_like"/>
    <property type="match status" value="1"/>
</dbReference>
<evidence type="ECO:0000256" key="1">
    <source>
        <dbReference type="SAM" id="Phobius"/>
    </source>
</evidence>
<dbReference type="PANTHER" id="PTHR18640:SF5">
    <property type="entry name" value="SODIUM_BILE ACID COTRANSPORTER 7"/>
    <property type="match status" value="1"/>
</dbReference>
<dbReference type="RefSeq" id="WP_013631836.1">
    <property type="nucleotide sequence ID" value="NC_015177.1"/>
</dbReference>
<sequence>MIGKFIKKAASFGFDGFLPGIISVIFLAYLFPFAGAKDSLIPLDEIAQIGVSIIFFFYGLKLNPIQLKAGLSNWKLHLMVHLSTFVVFPVIILLLHKLIPNIHTEDFWTGIFYLTALPSTVSSSVVMVSIARGNIPAAIFNASISSLLGVFITPIWMEVWFSETAKGDFELGGIFLKLILQVLLPVLLGLIFHNKYSWFAEKYKVRLKQFDQSIILLIIFNSFCESFTENVFAALSINDLLRLTMFSVALFFVIISITNFISNLLNFSKEDKITLMFCGSKKSLVHGTVMSKILFPGSDVMGVILLPLMIYHTSQLVICSILANKFAREDR</sequence>
<gene>
    <name evidence="2" type="ordered locus">Pedsa_0762</name>
</gene>
<reference evidence="3" key="2">
    <citation type="submission" date="2011-02" db="EMBL/GenBank/DDBJ databases">
        <title>The complete genome of Pedobacter saltans DSM 12145.</title>
        <authorList>
            <consortium name="US DOE Joint Genome Institute (JGI-PGF)"/>
            <person name="Lucas S."/>
            <person name="Copeland A."/>
            <person name="Lapidus A."/>
            <person name="Bruce D."/>
            <person name="Goodwin L."/>
            <person name="Pitluck S."/>
            <person name="Kyrpides N."/>
            <person name="Mavromatis K."/>
            <person name="Pagani I."/>
            <person name="Ivanova N."/>
            <person name="Ovchinnikova G."/>
            <person name="Lu M."/>
            <person name="Detter J.C."/>
            <person name="Han C."/>
            <person name="Land M."/>
            <person name="Hauser L."/>
            <person name="Markowitz V."/>
            <person name="Cheng J.-F."/>
            <person name="Hugenholtz P."/>
            <person name="Woyke T."/>
            <person name="Wu D."/>
            <person name="Tindall B."/>
            <person name="Pomrenke H.G."/>
            <person name="Brambilla E."/>
            <person name="Klenk H.-P."/>
            <person name="Eisen J.A."/>
        </authorList>
    </citation>
    <scope>NUCLEOTIDE SEQUENCE [LARGE SCALE GENOMIC DNA]</scope>
    <source>
        <strain evidence="3">ATCC 51119 / DSM 12145 / JCM 21818 / LMG 10337 / NBRC 100064 / NCIMB 13643</strain>
    </source>
</reference>
<dbReference type="Proteomes" id="UP000000310">
    <property type="component" value="Chromosome"/>
</dbReference>
<dbReference type="KEGG" id="psn:Pedsa_0762"/>
<feature type="transmembrane region" description="Helical" evidence="1">
    <location>
        <begin position="138"/>
        <end position="157"/>
    </location>
</feature>
<organism evidence="2 3">
    <name type="scientific">Pseudopedobacter saltans (strain ATCC 51119 / DSM 12145 / JCM 21818 / CCUG 39354 / LMG 10337 / NBRC 100064 / NCIMB 13643)</name>
    <name type="common">Pedobacter saltans</name>
    <dbReference type="NCBI Taxonomy" id="762903"/>
    <lineage>
        <taxon>Bacteria</taxon>
        <taxon>Pseudomonadati</taxon>
        <taxon>Bacteroidota</taxon>
        <taxon>Sphingobacteriia</taxon>
        <taxon>Sphingobacteriales</taxon>
        <taxon>Sphingobacteriaceae</taxon>
        <taxon>Pseudopedobacter</taxon>
    </lineage>
</organism>
<proteinExistence type="predicted"/>
<keyword evidence="1" id="KW-0472">Membrane</keyword>
<evidence type="ECO:0000313" key="2">
    <source>
        <dbReference type="EMBL" id="ADY51335.1"/>
    </source>
</evidence>
<keyword evidence="3" id="KW-1185">Reference proteome</keyword>
<dbReference type="InterPro" id="IPR016833">
    <property type="entry name" value="Put_Na-Bile_cotransptr"/>
</dbReference>
<accession>F0S937</accession>
<feature type="transmembrane region" description="Helical" evidence="1">
    <location>
        <begin position="243"/>
        <end position="261"/>
    </location>
</feature>
<dbReference type="OrthoDB" id="9792271at2"/>
<dbReference type="Gene3D" id="1.20.1530.20">
    <property type="match status" value="1"/>
</dbReference>
<reference evidence="2 3" key="1">
    <citation type="journal article" date="2011" name="Stand. Genomic Sci.">
        <title>Complete genome sequence of the gliding, heparinolytic Pedobacter saltans type strain (113).</title>
        <authorList>
            <person name="Liolios K."/>
            <person name="Sikorski J."/>
            <person name="Lu M."/>
            <person name="Nolan M."/>
            <person name="Lapidus A."/>
            <person name="Lucas S."/>
            <person name="Hammon N."/>
            <person name="Deshpande S."/>
            <person name="Cheng J.F."/>
            <person name="Tapia R."/>
            <person name="Han C."/>
            <person name="Goodwin L."/>
            <person name="Pitluck S."/>
            <person name="Huntemann M."/>
            <person name="Ivanova N."/>
            <person name="Pagani I."/>
            <person name="Mavromatis K."/>
            <person name="Ovchinikova G."/>
            <person name="Pati A."/>
            <person name="Chen A."/>
            <person name="Palaniappan K."/>
            <person name="Land M."/>
            <person name="Hauser L."/>
            <person name="Brambilla E.M."/>
            <person name="Kotsyurbenko O."/>
            <person name="Rohde M."/>
            <person name="Tindall B.J."/>
            <person name="Abt B."/>
            <person name="Goker M."/>
            <person name="Detter J.C."/>
            <person name="Woyke T."/>
            <person name="Bristow J."/>
            <person name="Eisen J.A."/>
            <person name="Markowitz V."/>
            <person name="Hugenholtz P."/>
            <person name="Klenk H.P."/>
            <person name="Kyrpides N.C."/>
        </authorList>
    </citation>
    <scope>NUCLEOTIDE SEQUENCE [LARGE SCALE GENOMIC DNA]</scope>
    <source>
        <strain evidence="3">ATCC 51119 / DSM 12145 / JCM 21818 / LMG 10337 / NBRC 100064 / NCIMB 13643</strain>
    </source>
</reference>
<dbReference type="InterPro" id="IPR038770">
    <property type="entry name" value="Na+/solute_symporter_sf"/>
</dbReference>
<feature type="transmembrane region" description="Helical" evidence="1">
    <location>
        <begin position="76"/>
        <end position="99"/>
    </location>
</feature>
<feature type="transmembrane region" description="Helical" evidence="1">
    <location>
        <begin position="12"/>
        <end position="34"/>
    </location>
</feature>
<evidence type="ECO:0000313" key="3">
    <source>
        <dbReference type="Proteomes" id="UP000000310"/>
    </source>
</evidence>
<dbReference type="PANTHER" id="PTHR18640">
    <property type="entry name" value="SOLUTE CARRIER FAMILY 10 MEMBER 7"/>
    <property type="match status" value="1"/>
</dbReference>